<keyword evidence="15" id="KW-1185">Reference proteome</keyword>
<dbReference type="Gene3D" id="3.30.565.10">
    <property type="entry name" value="Histidine kinase-like ATPase, C-terminal domain"/>
    <property type="match status" value="1"/>
</dbReference>
<keyword evidence="9" id="KW-1133">Transmembrane helix</keyword>
<dbReference type="CDD" id="cd00082">
    <property type="entry name" value="HisKA"/>
    <property type="match status" value="1"/>
</dbReference>
<keyword evidence="6" id="KW-0902">Two-component regulatory system</keyword>
<evidence type="ECO:0000313" key="14">
    <source>
        <dbReference type="EMBL" id="MCW6037474.1"/>
    </source>
</evidence>
<dbReference type="InterPro" id="IPR036890">
    <property type="entry name" value="HATPase_C_sf"/>
</dbReference>
<evidence type="ECO:0000256" key="8">
    <source>
        <dbReference type="SAM" id="Coils"/>
    </source>
</evidence>
<dbReference type="RefSeq" id="WP_265265330.1">
    <property type="nucleotide sequence ID" value="NZ_JAIHOM010000073.1"/>
</dbReference>
<dbReference type="Proteomes" id="UP001526426">
    <property type="component" value="Unassembled WGS sequence"/>
</dbReference>
<comment type="caution">
    <text evidence="14">The sequence shown here is derived from an EMBL/GenBank/DDBJ whole genome shotgun (WGS) entry which is preliminary data.</text>
</comment>
<evidence type="ECO:0000256" key="5">
    <source>
        <dbReference type="ARBA" id="ARBA00022777"/>
    </source>
</evidence>
<gene>
    <name evidence="14" type="ORF">K4A83_14500</name>
</gene>
<dbReference type="InterPro" id="IPR003018">
    <property type="entry name" value="GAF"/>
</dbReference>
<dbReference type="SMART" id="SM00091">
    <property type="entry name" value="PAS"/>
    <property type="match status" value="1"/>
</dbReference>
<keyword evidence="5" id="KW-0418">Kinase</keyword>
<accession>A0ABT3L7J8</accession>
<proteinExistence type="predicted"/>
<dbReference type="SUPFAM" id="SSF52172">
    <property type="entry name" value="CheY-like"/>
    <property type="match status" value="1"/>
</dbReference>
<dbReference type="SMART" id="SM00387">
    <property type="entry name" value="HATPase_c"/>
    <property type="match status" value="1"/>
</dbReference>
<dbReference type="SUPFAM" id="SSF55785">
    <property type="entry name" value="PYP-like sensor domain (PAS domain)"/>
    <property type="match status" value="1"/>
</dbReference>
<evidence type="ECO:0000256" key="3">
    <source>
        <dbReference type="ARBA" id="ARBA00022553"/>
    </source>
</evidence>
<dbReference type="NCBIfam" id="TIGR00229">
    <property type="entry name" value="sensory_box"/>
    <property type="match status" value="1"/>
</dbReference>
<dbReference type="InterPro" id="IPR001610">
    <property type="entry name" value="PAC"/>
</dbReference>
<dbReference type="InterPro" id="IPR029016">
    <property type="entry name" value="GAF-like_dom_sf"/>
</dbReference>
<evidence type="ECO:0000259" key="11">
    <source>
        <dbReference type="PROSITE" id="PS50110"/>
    </source>
</evidence>
<feature type="coiled-coil region" evidence="8">
    <location>
        <begin position="705"/>
        <end position="742"/>
    </location>
</feature>
<dbReference type="Gene3D" id="1.10.287.130">
    <property type="match status" value="1"/>
</dbReference>
<dbReference type="SUPFAM" id="SSF47384">
    <property type="entry name" value="Homodimeric domain of signal transducing histidine kinase"/>
    <property type="match status" value="1"/>
</dbReference>
<dbReference type="PROSITE" id="PS50110">
    <property type="entry name" value="RESPONSE_REGULATORY"/>
    <property type="match status" value="1"/>
</dbReference>
<evidence type="ECO:0000256" key="6">
    <source>
        <dbReference type="ARBA" id="ARBA00023012"/>
    </source>
</evidence>
<feature type="domain" description="Histidine kinase" evidence="10">
    <location>
        <begin position="742"/>
        <end position="969"/>
    </location>
</feature>
<dbReference type="SUPFAM" id="SSF55874">
    <property type="entry name" value="ATPase domain of HSP90 chaperone/DNA topoisomerase II/histidine kinase"/>
    <property type="match status" value="1"/>
</dbReference>
<dbReference type="InterPro" id="IPR035965">
    <property type="entry name" value="PAS-like_dom_sf"/>
</dbReference>
<dbReference type="EMBL" id="JAIHOM010000073">
    <property type="protein sequence ID" value="MCW6037474.1"/>
    <property type="molecule type" value="Genomic_DNA"/>
</dbReference>
<dbReference type="PROSITE" id="PS50109">
    <property type="entry name" value="HIS_KIN"/>
    <property type="match status" value="1"/>
</dbReference>
<feature type="transmembrane region" description="Helical" evidence="9">
    <location>
        <begin position="12"/>
        <end position="34"/>
    </location>
</feature>
<dbReference type="SUPFAM" id="SSF55781">
    <property type="entry name" value="GAF domain-like"/>
    <property type="match status" value="1"/>
</dbReference>
<dbReference type="PANTHER" id="PTHR45339:SF1">
    <property type="entry name" value="HYBRID SIGNAL TRANSDUCTION HISTIDINE KINASE J"/>
    <property type="match status" value="1"/>
</dbReference>
<dbReference type="CDD" id="cd12913">
    <property type="entry name" value="PDC1_MCP_like"/>
    <property type="match status" value="1"/>
</dbReference>
<dbReference type="InterPro" id="IPR004358">
    <property type="entry name" value="Sig_transdc_His_kin-like_C"/>
</dbReference>
<feature type="domain" description="PAC" evidence="13">
    <location>
        <begin position="487"/>
        <end position="537"/>
    </location>
</feature>
<protein>
    <recommendedName>
        <fullName evidence="2">histidine kinase</fullName>
        <ecNumber evidence="2">2.7.13.3</ecNumber>
    </recommendedName>
</protein>
<dbReference type="InterPro" id="IPR003661">
    <property type="entry name" value="HisK_dim/P_dom"/>
</dbReference>
<reference evidence="14 15" key="1">
    <citation type="submission" date="2021-08" db="EMBL/GenBank/DDBJ databases">
        <title>Draft genome sequence of Spirulina subsalsa with high tolerance to salinity and hype-accumulation of phycocyanin.</title>
        <authorList>
            <person name="Pei H."/>
            <person name="Jiang L."/>
        </authorList>
    </citation>
    <scope>NUCLEOTIDE SEQUENCE [LARGE SCALE GENOMIC DNA]</scope>
    <source>
        <strain evidence="14 15">FACHB-351</strain>
    </source>
</reference>
<dbReference type="CDD" id="cd00130">
    <property type="entry name" value="PAS"/>
    <property type="match status" value="1"/>
</dbReference>
<evidence type="ECO:0000256" key="4">
    <source>
        <dbReference type="ARBA" id="ARBA00022679"/>
    </source>
</evidence>
<feature type="transmembrane region" description="Helical" evidence="9">
    <location>
        <begin position="350"/>
        <end position="373"/>
    </location>
</feature>
<comment type="catalytic activity">
    <reaction evidence="1">
        <text>ATP + protein L-histidine = ADP + protein N-phospho-L-histidine.</text>
        <dbReference type="EC" id="2.7.13.3"/>
    </reaction>
</comment>
<dbReference type="Gene3D" id="3.30.450.40">
    <property type="match status" value="1"/>
</dbReference>
<dbReference type="InterPro" id="IPR000700">
    <property type="entry name" value="PAS-assoc_C"/>
</dbReference>
<dbReference type="EC" id="2.7.13.3" evidence="2"/>
<dbReference type="PANTHER" id="PTHR45339">
    <property type="entry name" value="HYBRID SIGNAL TRANSDUCTION HISTIDINE KINASE J"/>
    <property type="match status" value="1"/>
</dbReference>
<organism evidence="14 15">
    <name type="scientific">Spirulina subsalsa FACHB-351</name>
    <dbReference type="NCBI Taxonomy" id="234711"/>
    <lineage>
        <taxon>Bacteria</taxon>
        <taxon>Bacillati</taxon>
        <taxon>Cyanobacteriota</taxon>
        <taxon>Cyanophyceae</taxon>
        <taxon>Spirulinales</taxon>
        <taxon>Spirulinaceae</taxon>
        <taxon>Spirulina</taxon>
    </lineage>
</organism>
<keyword evidence="3 7" id="KW-0597">Phosphoprotein</keyword>
<evidence type="ECO:0000256" key="1">
    <source>
        <dbReference type="ARBA" id="ARBA00000085"/>
    </source>
</evidence>
<dbReference type="Pfam" id="PF01590">
    <property type="entry name" value="GAF"/>
    <property type="match status" value="1"/>
</dbReference>
<dbReference type="InterPro" id="IPR005467">
    <property type="entry name" value="His_kinase_dom"/>
</dbReference>
<feature type="modified residue" description="4-aspartylphosphate" evidence="7">
    <location>
        <position position="1044"/>
    </location>
</feature>
<dbReference type="Pfam" id="PF00512">
    <property type="entry name" value="HisKA"/>
    <property type="match status" value="1"/>
</dbReference>
<keyword evidence="4" id="KW-0808">Transferase</keyword>
<dbReference type="PROSITE" id="PS50113">
    <property type="entry name" value="PAC"/>
    <property type="match status" value="1"/>
</dbReference>
<dbReference type="InterPro" id="IPR000014">
    <property type="entry name" value="PAS"/>
</dbReference>
<evidence type="ECO:0000259" key="10">
    <source>
        <dbReference type="PROSITE" id="PS50109"/>
    </source>
</evidence>
<dbReference type="SMART" id="SM00388">
    <property type="entry name" value="HisKA"/>
    <property type="match status" value="1"/>
</dbReference>
<keyword evidence="8" id="KW-0175">Coiled coil</keyword>
<dbReference type="InterPro" id="IPR001789">
    <property type="entry name" value="Sig_transdc_resp-reg_receiver"/>
</dbReference>
<dbReference type="Pfam" id="PF22673">
    <property type="entry name" value="MCP-like_PDC_1"/>
    <property type="match status" value="1"/>
</dbReference>
<dbReference type="Gene3D" id="3.40.50.2300">
    <property type="match status" value="1"/>
</dbReference>
<feature type="domain" description="Response regulatory" evidence="11">
    <location>
        <begin position="995"/>
        <end position="1114"/>
    </location>
</feature>
<dbReference type="Pfam" id="PF00072">
    <property type="entry name" value="Response_reg"/>
    <property type="match status" value="1"/>
</dbReference>
<dbReference type="InterPro" id="IPR036097">
    <property type="entry name" value="HisK_dim/P_sf"/>
</dbReference>
<keyword evidence="9" id="KW-0472">Membrane</keyword>
<evidence type="ECO:0000313" key="15">
    <source>
        <dbReference type="Proteomes" id="UP001526426"/>
    </source>
</evidence>
<evidence type="ECO:0000259" key="13">
    <source>
        <dbReference type="PROSITE" id="PS50113"/>
    </source>
</evidence>
<dbReference type="PRINTS" id="PR00344">
    <property type="entry name" value="BCTRLSENSOR"/>
</dbReference>
<dbReference type="SMART" id="SM00065">
    <property type="entry name" value="GAF"/>
    <property type="match status" value="1"/>
</dbReference>
<sequence>MEQKIKKIPFRLILIIPFLLQVIVVVGLTGWFSIRNGKRAIDDLAHELREATTARLEEQLQRYTMTPVLINQLNANAPELLSIQAEDVAGDAIHLQERYFLRQIQSFDSISATYFCGVEGFCAGAKRTTDNALQILRRDLESDRLKVYEVPDLAANKLGLLVEDNPGFYPKTRPWYKATLRAQSPIWSEIYSDFMGRGLAITATHPVYDQENEFKGVLGTSFLLLRMNESLRNWRTENEVEMFIIERSGRLVATSTPDPIFQVRQNRTQRILAADSDNPVIQETAKKIKSYFKDWDEIEGSKSLDFLVREKRHFVQVTSLENRQGLDWLMVVIVSEDNFLDNVENNRRNTILLCLAALVLSGGAGFVTTGWLTRPILLKEYSRRLEQTVAERTEKLQQEIRDRTLAELALRNSEEKFSKAFCSSPSAMGISTLKDGHLLEVNDSYEQMTGYDREEILGKNPLDLDLWVDLADRDWIVQELEQVGIVRNYETAYRRKSGEIRTALVSAELIDLNGETCVLVTSSDITERKQAEANLHKQYNRIVLLNSITEELRSSLDVRQIFQKAAAQMGGVFHVNHCLIYTYEADPEPKISCVAEYVAGGSPGAFPPEIPLENNAVMTWVLAEDRVLAVSQVGEDERFACWQEMIDGLHIESMLLIRTSYQGKPNGVIRLEQCYTAREWTEDEIELLTTVAAQLGIAIAQAQLLEQEQQQRVELTLQNAALEQAKEQAEIANRTKSEFLAQMSHELRTPLNAILGFSQLMARNPALSHGAKEIAIINRSGEHLLELINDILEMSKIEAGKVSFNPAPFDLYELLGALEEMFFLKAQSKGLELVFERFPNVPQYIKTDEPKLRQVLINLLSNAIKFTEKGKVVVSVTTQEAHREKIVDVCETVLIQFAIEDTGFGISPLEIPSLFDPFTQTQSGQTSNQGTGLGLPISRKFVQMMGGEIFVKSVLGEGSCFEFTIQVEAVARDEVAPPQQQRVVVKLAPNQPTYRLLVVDDIEENRLLLRHLLEEVGFEVWEAENGQEAITKWQDYHPDLIWMDMRMPVMDGYEATRQIREKEQAQHLTPTKIIAITASALEEEKADILAAGCDDVVRKPFRENSLWDTLKEYLGVSYCYGEKEGIPLEETFAVSSSLTLEANALKIMPAQWLRDLHQFAMMGDDLAVLDLVEQIPPEHQELITILRELADNFRLDQITDITMEFESLENPKEVV</sequence>
<evidence type="ECO:0000256" key="7">
    <source>
        <dbReference type="PROSITE-ProRule" id="PRU00169"/>
    </source>
</evidence>
<dbReference type="InterPro" id="IPR003594">
    <property type="entry name" value="HATPase_dom"/>
</dbReference>
<evidence type="ECO:0000259" key="12">
    <source>
        <dbReference type="PROSITE" id="PS50112"/>
    </source>
</evidence>
<dbReference type="Pfam" id="PF02518">
    <property type="entry name" value="HATPase_c"/>
    <property type="match status" value="1"/>
</dbReference>
<dbReference type="CDD" id="cd16922">
    <property type="entry name" value="HATPase_EvgS-ArcB-TorS-like"/>
    <property type="match status" value="1"/>
</dbReference>
<dbReference type="InterPro" id="IPR011006">
    <property type="entry name" value="CheY-like_superfamily"/>
</dbReference>
<dbReference type="Gene3D" id="3.30.450.20">
    <property type="entry name" value="PAS domain"/>
    <property type="match status" value="3"/>
</dbReference>
<dbReference type="SMART" id="SM00448">
    <property type="entry name" value="REC"/>
    <property type="match status" value="1"/>
</dbReference>
<dbReference type="Pfam" id="PF13426">
    <property type="entry name" value="PAS_9"/>
    <property type="match status" value="1"/>
</dbReference>
<evidence type="ECO:0000256" key="9">
    <source>
        <dbReference type="SAM" id="Phobius"/>
    </source>
</evidence>
<dbReference type="SMART" id="SM00086">
    <property type="entry name" value="PAC"/>
    <property type="match status" value="1"/>
</dbReference>
<name>A0ABT3L7J8_9CYAN</name>
<keyword evidence="9" id="KW-0812">Transmembrane</keyword>
<dbReference type="PROSITE" id="PS50112">
    <property type="entry name" value="PAS"/>
    <property type="match status" value="1"/>
</dbReference>
<evidence type="ECO:0000256" key="2">
    <source>
        <dbReference type="ARBA" id="ARBA00012438"/>
    </source>
</evidence>
<dbReference type="CDD" id="cd17546">
    <property type="entry name" value="REC_hyHK_CKI1_RcsC-like"/>
    <property type="match status" value="1"/>
</dbReference>
<feature type="domain" description="PAS" evidence="12">
    <location>
        <begin position="435"/>
        <end position="462"/>
    </location>
</feature>